<evidence type="ECO:0000313" key="7">
    <source>
        <dbReference type="EMBL" id="SSX23642.1"/>
    </source>
</evidence>
<reference evidence="7" key="1">
    <citation type="submission" date="2018-07" db="EMBL/GenBank/DDBJ databases">
        <authorList>
            <person name="Quirk P.G."/>
            <person name="Krulwich T.A."/>
        </authorList>
    </citation>
    <scope>NUCLEOTIDE SEQUENCE</scope>
</reference>
<keyword evidence="1" id="KW-0479">Metal-binding</keyword>
<feature type="domain" description="C2H2-type" evidence="6">
    <location>
        <begin position="208"/>
        <end position="235"/>
    </location>
</feature>
<evidence type="ECO:0000256" key="4">
    <source>
        <dbReference type="ARBA" id="ARBA00022833"/>
    </source>
</evidence>
<dbReference type="PROSITE" id="PS50157">
    <property type="entry name" value="ZINC_FINGER_C2H2_2"/>
    <property type="match status" value="3"/>
</dbReference>
<dbReference type="EMBL" id="UFQT01000372">
    <property type="protein sequence ID" value="SSX23642.1"/>
    <property type="molecule type" value="Genomic_DNA"/>
</dbReference>
<feature type="domain" description="C2H2-type" evidence="6">
    <location>
        <begin position="236"/>
        <end position="267"/>
    </location>
</feature>
<keyword evidence="4" id="KW-0862">Zinc</keyword>
<gene>
    <name evidence="7" type="primary">CSON009400</name>
</gene>
<evidence type="ECO:0000256" key="3">
    <source>
        <dbReference type="ARBA" id="ARBA00022771"/>
    </source>
</evidence>
<dbReference type="GO" id="GO:0005634">
    <property type="term" value="C:nucleus"/>
    <property type="evidence" value="ECO:0007669"/>
    <property type="project" value="TreeGrafter"/>
</dbReference>
<dbReference type="GO" id="GO:0000977">
    <property type="term" value="F:RNA polymerase II transcription regulatory region sequence-specific DNA binding"/>
    <property type="evidence" value="ECO:0007669"/>
    <property type="project" value="TreeGrafter"/>
</dbReference>
<evidence type="ECO:0000256" key="5">
    <source>
        <dbReference type="PROSITE-ProRule" id="PRU00042"/>
    </source>
</evidence>
<name>A0A336M088_CULSO</name>
<keyword evidence="2" id="KW-0677">Repeat</keyword>
<dbReference type="PROSITE" id="PS00028">
    <property type="entry name" value="ZINC_FINGER_C2H2_1"/>
    <property type="match status" value="4"/>
</dbReference>
<protein>
    <submittedName>
        <fullName evidence="7">CSON009400 protein</fullName>
    </submittedName>
</protein>
<feature type="domain" description="C2H2-type" evidence="6">
    <location>
        <begin position="292"/>
        <end position="319"/>
    </location>
</feature>
<evidence type="ECO:0000256" key="1">
    <source>
        <dbReference type="ARBA" id="ARBA00022723"/>
    </source>
</evidence>
<dbReference type="Pfam" id="PF00096">
    <property type="entry name" value="zf-C2H2"/>
    <property type="match status" value="2"/>
</dbReference>
<accession>A0A336M088</accession>
<dbReference type="PANTHER" id="PTHR24379">
    <property type="entry name" value="KRAB AND ZINC FINGER DOMAIN-CONTAINING"/>
    <property type="match status" value="1"/>
</dbReference>
<keyword evidence="3 5" id="KW-0863">Zinc-finger</keyword>
<dbReference type="AlphaFoldDB" id="A0A336M088"/>
<evidence type="ECO:0000259" key="6">
    <source>
        <dbReference type="PROSITE" id="PS50157"/>
    </source>
</evidence>
<dbReference type="FunFam" id="3.30.160.60:FF:000446">
    <property type="entry name" value="Zinc finger protein"/>
    <property type="match status" value="1"/>
</dbReference>
<dbReference type="Gene3D" id="3.30.160.60">
    <property type="entry name" value="Classic Zinc Finger"/>
    <property type="match status" value="3"/>
</dbReference>
<sequence>MSIKSEYDEKEFCIACLKITPDLIKEVQISSDIQNIYMKLISEEIQGNDLPVLSFCASCICALEDVYNFKNTCVTSISTLNKKETSNEETKDFESTDYSTNFKFESSEIIFVQEFSVQTEVSGKNEKEIKLPKKEETKLECFDCFQTFSSRKDFNYHRKSEKKKSSDQFLYCDICGYSAKKKGSIYSHMLHKHLPKDVAKRKQDEQNITCPECGKICSSLSKYKTHHRIYHAEKTHTCNECGVSYAFGTDLKRHIERKHEVHYKDCPICGKTYKKISLNGHINSVHLQRRNFACDQCDKTFKSSSQLTKHKYTHGKLRPFMCQECDTGYYMNELLRKHYEREHQIIYSQEEIRKLCGKGPGIGGAPLKYTGVKSNKIEATSKIELI</sequence>
<evidence type="ECO:0000256" key="2">
    <source>
        <dbReference type="ARBA" id="ARBA00022737"/>
    </source>
</evidence>
<dbReference type="VEuPathDB" id="VectorBase:CSON009400"/>
<dbReference type="GO" id="GO:0008270">
    <property type="term" value="F:zinc ion binding"/>
    <property type="evidence" value="ECO:0007669"/>
    <property type="project" value="UniProtKB-KW"/>
</dbReference>
<organism evidence="7">
    <name type="scientific">Culicoides sonorensis</name>
    <name type="common">Biting midge</name>
    <dbReference type="NCBI Taxonomy" id="179676"/>
    <lineage>
        <taxon>Eukaryota</taxon>
        <taxon>Metazoa</taxon>
        <taxon>Ecdysozoa</taxon>
        <taxon>Arthropoda</taxon>
        <taxon>Hexapoda</taxon>
        <taxon>Insecta</taxon>
        <taxon>Pterygota</taxon>
        <taxon>Neoptera</taxon>
        <taxon>Endopterygota</taxon>
        <taxon>Diptera</taxon>
        <taxon>Nematocera</taxon>
        <taxon>Chironomoidea</taxon>
        <taxon>Ceratopogonidae</taxon>
        <taxon>Ceratopogoninae</taxon>
        <taxon>Culicoides</taxon>
        <taxon>Monoculicoides</taxon>
    </lineage>
</organism>
<dbReference type="InterPro" id="IPR013087">
    <property type="entry name" value="Znf_C2H2_type"/>
</dbReference>
<dbReference type="SMART" id="SM00355">
    <property type="entry name" value="ZnF_C2H2"/>
    <property type="match status" value="7"/>
</dbReference>
<dbReference type="InterPro" id="IPR036236">
    <property type="entry name" value="Znf_C2H2_sf"/>
</dbReference>
<proteinExistence type="predicted"/>
<dbReference type="OMA" id="ERRECHE"/>
<dbReference type="PANTHER" id="PTHR24379:SF127">
    <property type="entry name" value="BLOODY FINGERS-RELATED"/>
    <property type="match status" value="1"/>
</dbReference>
<dbReference type="GO" id="GO:0000981">
    <property type="term" value="F:DNA-binding transcription factor activity, RNA polymerase II-specific"/>
    <property type="evidence" value="ECO:0007669"/>
    <property type="project" value="TreeGrafter"/>
</dbReference>
<dbReference type="SUPFAM" id="SSF57667">
    <property type="entry name" value="beta-beta-alpha zinc fingers"/>
    <property type="match status" value="2"/>
</dbReference>